<dbReference type="OrthoDB" id="4266042at2"/>
<dbReference type="InterPro" id="IPR036388">
    <property type="entry name" value="WH-like_DNA-bd_sf"/>
</dbReference>
<organism evidence="3 4">
    <name type="scientific">Streptomyces gardneri</name>
    <dbReference type="NCBI Taxonomy" id="66892"/>
    <lineage>
        <taxon>Bacteria</taxon>
        <taxon>Bacillati</taxon>
        <taxon>Actinomycetota</taxon>
        <taxon>Actinomycetes</taxon>
        <taxon>Kitasatosporales</taxon>
        <taxon>Streptomycetaceae</taxon>
        <taxon>Streptomyces</taxon>
    </lineage>
</organism>
<evidence type="ECO:0000256" key="1">
    <source>
        <dbReference type="SAM" id="Coils"/>
    </source>
</evidence>
<dbReference type="Proteomes" id="UP000315226">
    <property type="component" value="Unassembled WGS sequence"/>
</dbReference>
<comment type="caution">
    <text evidence="3">The sequence shown here is derived from an EMBL/GenBank/DDBJ whole genome shotgun (WGS) entry which is preliminary data.</text>
</comment>
<sequence>MLEALGLDGVCENVYRAVLAHPQAEFEALRERLGLPEDELRGALDKLSELALVRPAFDHPHCFRAVDPEVGIQAVIARQQERLAAEQQRIEQIRLAAAQLAADFTAARPHKQIDGIERLDGIEEIRERISRLVRDVSTEVMTLAPGGAQSEASMEAAKPQDQALLERGVRMRTLYLDSVRNSPPTVAYANWLAELSGEVRTTPSLPIRLMVLDRRVAIVPTDEENSRAGALVLSGSGTVTALCALFDTIWDNALPLGGAASREREDERGLSPQESEALRLLGQGLTDDAVAKRLGVSPRTARRIAADLMEKLGARSRFQAGSRAVAKGWLTGEE</sequence>
<feature type="coiled-coil region" evidence="1">
    <location>
        <begin position="76"/>
        <end position="103"/>
    </location>
</feature>
<dbReference type="PANTHER" id="PTHR34293:SF1">
    <property type="entry name" value="HTH-TYPE TRANSCRIPTIONAL REGULATOR TRMBL2"/>
    <property type="match status" value="1"/>
</dbReference>
<keyword evidence="1" id="KW-0175">Coiled coil</keyword>
<proteinExistence type="predicted"/>
<dbReference type="InterPro" id="IPR051797">
    <property type="entry name" value="TrmB-like"/>
</dbReference>
<feature type="domain" description="HTH luxR-type" evidence="2">
    <location>
        <begin position="263"/>
        <end position="328"/>
    </location>
</feature>
<dbReference type="GO" id="GO:0006355">
    <property type="term" value="P:regulation of DNA-templated transcription"/>
    <property type="evidence" value="ECO:0007669"/>
    <property type="project" value="InterPro"/>
</dbReference>
<accession>A0A4Y3RX63</accession>
<dbReference type="PRINTS" id="PR00038">
    <property type="entry name" value="HTHLUXR"/>
</dbReference>
<evidence type="ECO:0000259" key="2">
    <source>
        <dbReference type="PROSITE" id="PS50043"/>
    </source>
</evidence>
<dbReference type="EMBL" id="BJMN01000088">
    <property type="protein sequence ID" value="GEB62296.1"/>
    <property type="molecule type" value="Genomic_DNA"/>
</dbReference>
<gene>
    <name evidence="3" type="ORF">SGA01_79010</name>
</gene>
<dbReference type="Gene3D" id="1.10.10.10">
    <property type="entry name" value="Winged helix-like DNA-binding domain superfamily/Winged helix DNA-binding domain"/>
    <property type="match status" value="2"/>
</dbReference>
<dbReference type="RefSeq" id="WP_141303060.1">
    <property type="nucleotide sequence ID" value="NZ_BJMN01000088.1"/>
</dbReference>
<protein>
    <recommendedName>
        <fullName evidence="2">HTH luxR-type domain-containing protein</fullName>
    </recommendedName>
</protein>
<dbReference type="PROSITE" id="PS50043">
    <property type="entry name" value="HTH_LUXR_2"/>
    <property type="match status" value="1"/>
</dbReference>
<dbReference type="Pfam" id="PF00196">
    <property type="entry name" value="GerE"/>
    <property type="match status" value="1"/>
</dbReference>
<dbReference type="GO" id="GO:0003677">
    <property type="term" value="F:DNA binding"/>
    <property type="evidence" value="ECO:0007669"/>
    <property type="project" value="InterPro"/>
</dbReference>
<keyword evidence="4" id="KW-1185">Reference proteome</keyword>
<evidence type="ECO:0000313" key="3">
    <source>
        <dbReference type="EMBL" id="GEB62296.1"/>
    </source>
</evidence>
<dbReference type="InterPro" id="IPR016032">
    <property type="entry name" value="Sig_transdc_resp-reg_C-effctor"/>
</dbReference>
<reference evidence="3 4" key="1">
    <citation type="submission" date="2019-06" db="EMBL/GenBank/DDBJ databases">
        <title>Whole genome shotgun sequence of Streptomyces gardneri NBRC 12865.</title>
        <authorList>
            <person name="Hosoyama A."/>
            <person name="Uohara A."/>
            <person name="Ohji S."/>
            <person name="Ichikawa N."/>
        </authorList>
    </citation>
    <scope>NUCLEOTIDE SEQUENCE [LARGE SCALE GENOMIC DNA]</scope>
    <source>
        <strain evidence="3 4">NBRC 12865</strain>
    </source>
</reference>
<dbReference type="SMART" id="SM00421">
    <property type="entry name" value="HTH_LUXR"/>
    <property type="match status" value="1"/>
</dbReference>
<dbReference type="CDD" id="cd06170">
    <property type="entry name" value="LuxR_C_like"/>
    <property type="match status" value="1"/>
</dbReference>
<dbReference type="InterPro" id="IPR000792">
    <property type="entry name" value="Tscrpt_reg_LuxR_C"/>
</dbReference>
<name>A0A4Y3RX63_9ACTN</name>
<dbReference type="SUPFAM" id="SSF46894">
    <property type="entry name" value="C-terminal effector domain of the bipartite response regulators"/>
    <property type="match status" value="1"/>
</dbReference>
<dbReference type="PANTHER" id="PTHR34293">
    <property type="entry name" value="HTH-TYPE TRANSCRIPTIONAL REGULATOR TRMBL2"/>
    <property type="match status" value="1"/>
</dbReference>
<evidence type="ECO:0000313" key="4">
    <source>
        <dbReference type="Proteomes" id="UP000315226"/>
    </source>
</evidence>
<dbReference type="AlphaFoldDB" id="A0A4Y3RX63"/>